<name>A0A0N4TZK4_BRUPA</name>
<reference evidence="3" key="1">
    <citation type="submission" date="2017-02" db="UniProtKB">
        <authorList>
            <consortium name="WormBaseParasite"/>
        </authorList>
    </citation>
    <scope>IDENTIFICATION</scope>
</reference>
<keyword evidence="2" id="KW-1185">Reference proteome</keyword>
<dbReference type="AlphaFoldDB" id="A0A0N4TZK4"/>
<dbReference type="WBParaSite" id="BPAG_0001447401-mRNA-1">
    <property type="protein sequence ID" value="BPAG_0001447401-mRNA-1"/>
    <property type="gene ID" value="BPAG_0001447401"/>
</dbReference>
<evidence type="ECO:0000313" key="1">
    <source>
        <dbReference type="EMBL" id="VDN95587.1"/>
    </source>
</evidence>
<evidence type="ECO:0000313" key="2">
    <source>
        <dbReference type="Proteomes" id="UP000278627"/>
    </source>
</evidence>
<gene>
    <name evidence="1" type="ORF">BPAG_LOCUS14402</name>
</gene>
<sequence>MTVLAVPSLKSKAAFCGLLEVRRRVTSKECSLPLL</sequence>
<dbReference type="Proteomes" id="UP000278627">
    <property type="component" value="Unassembled WGS sequence"/>
</dbReference>
<accession>A0A0N4TZK4</accession>
<proteinExistence type="predicted"/>
<dbReference type="EMBL" id="UZAD01013644">
    <property type="protein sequence ID" value="VDN95587.1"/>
    <property type="molecule type" value="Genomic_DNA"/>
</dbReference>
<evidence type="ECO:0000313" key="3">
    <source>
        <dbReference type="WBParaSite" id="BPAG_0001447401-mRNA-1"/>
    </source>
</evidence>
<reference evidence="1 2" key="2">
    <citation type="submission" date="2018-11" db="EMBL/GenBank/DDBJ databases">
        <authorList>
            <consortium name="Pathogen Informatics"/>
        </authorList>
    </citation>
    <scope>NUCLEOTIDE SEQUENCE [LARGE SCALE GENOMIC DNA]</scope>
</reference>
<organism evidence="3">
    <name type="scientific">Brugia pahangi</name>
    <name type="common">Filarial nematode worm</name>
    <dbReference type="NCBI Taxonomy" id="6280"/>
    <lineage>
        <taxon>Eukaryota</taxon>
        <taxon>Metazoa</taxon>
        <taxon>Ecdysozoa</taxon>
        <taxon>Nematoda</taxon>
        <taxon>Chromadorea</taxon>
        <taxon>Rhabditida</taxon>
        <taxon>Spirurina</taxon>
        <taxon>Spiruromorpha</taxon>
        <taxon>Filarioidea</taxon>
        <taxon>Onchocercidae</taxon>
        <taxon>Brugia</taxon>
    </lineage>
</organism>
<protein>
    <submittedName>
        <fullName evidence="1 3">Uncharacterized protein</fullName>
    </submittedName>
</protein>